<keyword evidence="2" id="KW-0732">Signal</keyword>
<feature type="domain" description="SLH" evidence="3">
    <location>
        <begin position="41"/>
        <end position="101"/>
    </location>
</feature>
<dbReference type="Gene3D" id="2.60.40.1080">
    <property type="match status" value="3"/>
</dbReference>
<dbReference type="InterPro" id="IPR013783">
    <property type="entry name" value="Ig-like_fold"/>
</dbReference>
<feature type="signal peptide" evidence="2">
    <location>
        <begin position="1"/>
        <end position="29"/>
    </location>
</feature>
<dbReference type="PATRIC" id="fig|886882.15.peg.2357"/>
<dbReference type="STRING" id="1406.LK13_23510"/>
<name>E3EHS9_PAEPS</name>
<dbReference type="HOGENOM" id="CLU_253399_0_0_9"/>
<evidence type="ECO:0000313" key="5">
    <source>
        <dbReference type="Proteomes" id="UP000006868"/>
    </source>
</evidence>
<protein>
    <submittedName>
        <fullName evidence="4">RTX toxin</fullName>
    </submittedName>
</protein>
<dbReference type="InterPro" id="IPR001119">
    <property type="entry name" value="SLH_dom"/>
</dbReference>
<dbReference type="EMBL" id="CP002213">
    <property type="protein sequence ID" value="ADO56341.2"/>
    <property type="molecule type" value="Genomic_DNA"/>
</dbReference>
<gene>
    <name evidence="4" type="primary">yeeJ</name>
    <name evidence="4" type="ORF">PPSC2_11115</name>
</gene>
<dbReference type="InterPro" id="IPR003343">
    <property type="entry name" value="Big_2"/>
</dbReference>
<dbReference type="Proteomes" id="UP000006868">
    <property type="component" value="Chromosome"/>
</dbReference>
<feature type="chain" id="PRO_5003169252" evidence="2">
    <location>
        <begin position="30"/>
        <end position="1529"/>
    </location>
</feature>
<feature type="compositionally biased region" description="Low complexity" evidence="1">
    <location>
        <begin position="492"/>
        <end position="517"/>
    </location>
</feature>
<organism evidence="4 5">
    <name type="scientific">Paenibacillus polymyxa (strain SC2)</name>
    <name type="common">Bacillus polymyxa</name>
    <dbReference type="NCBI Taxonomy" id="886882"/>
    <lineage>
        <taxon>Bacteria</taxon>
        <taxon>Bacillati</taxon>
        <taxon>Bacillota</taxon>
        <taxon>Bacilli</taxon>
        <taxon>Bacillales</taxon>
        <taxon>Paenibacillaceae</taxon>
        <taxon>Paenibacillus</taxon>
    </lineage>
</organism>
<dbReference type="Gene3D" id="2.60.40.10">
    <property type="entry name" value="Immunoglobulins"/>
    <property type="match status" value="4"/>
</dbReference>
<dbReference type="OrthoDB" id="57539at2"/>
<dbReference type="InterPro" id="IPR006644">
    <property type="entry name" value="Cadg"/>
</dbReference>
<dbReference type="eggNOG" id="COG5295">
    <property type="taxonomic scope" value="Bacteria"/>
</dbReference>
<feature type="region of interest" description="Disordered" evidence="1">
    <location>
        <begin position="491"/>
        <end position="517"/>
    </location>
</feature>
<reference evidence="4 5" key="1">
    <citation type="journal article" date="2011" name="J. Bacteriol.">
        <title>Complete genome sequence of Paenibacillus polymyxa SC2, a strain of plant growth-promoting Rhizobacterium with broad-spectrum antimicrobial activity.</title>
        <authorList>
            <person name="Ma M."/>
            <person name="Wang C."/>
            <person name="Ding Y."/>
            <person name="Li L."/>
            <person name="Shen D."/>
            <person name="Jiang X."/>
            <person name="Guan D."/>
            <person name="Cao F."/>
            <person name="Chen H."/>
            <person name="Feng R."/>
            <person name="Wang X."/>
            <person name="Ge Y."/>
            <person name="Yao L."/>
            <person name="Bing X."/>
            <person name="Yang X."/>
            <person name="Li J."/>
            <person name="Du B."/>
        </authorList>
    </citation>
    <scope>NUCLEOTIDE SEQUENCE [LARGE SCALE GENOMIC DNA]</scope>
    <source>
        <strain evidence="4 5">SC2</strain>
    </source>
</reference>
<accession>E3EHS9</accession>
<dbReference type="GO" id="GO:0016020">
    <property type="term" value="C:membrane"/>
    <property type="evidence" value="ECO:0007669"/>
    <property type="project" value="InterPro"/>
</dbReference>
<feature type="domain" description="SLH" evidence="3">
    <location>
        <begin position="102"/>
        <end position="165"/>
    </location>
</feature>
<dbReference type="PROSITE" id="PS51272">
    <property type="entry name" value="SLH"/>
    <property type="match status" value="2"/>
</dbReference>
<dbReference type="RefSeq" id="WP_014599705.1">
    <property type="nucleotide sequence ID" value="NC_014622.2"/>
</dbReference>
<dbReference type="eggNOG" id="COG1520">
    <property type="taxonomic scope" value="Bacteria"/>
</dbReference>
<evidence type="ECO:0000259" key="3">
    <source>
        <dbReference type="PROSITE" id="PS51272"/>
    </source>
</evidence>
<proteinExistence type="predicted"/>
<dbReference type="SMART" id="SM00736">
    <property type="entry name" value="CADG"/>
    <property type="match status" value="3"/>
</dbReference>
<evidence type="ECO:0000313" key="4">
    <source>
        <dbReference type="EMBL" id="ADO56341.2"/>
    </source>
</evidence>
<dbReference type="Pfam" id="PF17963">
    <property type="entry name" value="Big_9"/>
    <property type="match status" value="1"/>
</dbReference>
<dbReference type="Pfam" id="PF00395">
    <property type="entry name" value="SLH"/>
    <property type="match status" value="3"/>
</dbReference>
<dbReference type="KEGG" id="ppm:PPSC2_11115"/>
<evidence type="ECO:0000256" key="2">
    <source>
        <dbReference type="SAM" id="SignalP"/>
    </source>
</evidence>
<sequence length="1529" mass="161409">MSSKPNKWLITLALAALVAPTALQTIASAASDASNGVALASLPFKDINNITSEQKTSILQAIEAGLLHGDPSGSYRPTDLLTRQEMAVLLTQALQLSISKVSSSSFSDVDAKSWSSPYIEAVHRAGLMNGDDGSKFRPKAVVTREEAAVLLMRAAGLPITADATESAKLTDWNRVSPWARPYVNTALQSGSMKTVQSGFKPKSSVQRQDIAQYMMSTFFPKDHVVQLQKVEDGKAWINGIEYKLSDSVKGILQTSNQEILKGADIQFVASQRTIESITKLVIHASGQAPIGQASEFSGNLVLDGHNSSIDGDLSIDGDYISVMNLNVKNSFTVTSSLAHDFYASKFTVQGKTYIQGGDQNTVLFDTSGLQDVEVSKQDVHVVIQGSSTVDQMTLTSNATLENDSSSSIQQLNVLTGAQQVELQGTIQQLSVNSDQPVALTGQASINTLVVSSSSSVSLEVAGTISNLQVNNSEANIIVSSSSQVTNTSFAPGVSSSTVSGVTTTSSSSSSGSSRSTVVTNTAPKLVTKYDDQAVTVGDSELQIDLLGHFTDEEQSELKYTAVSSSTKISTVRVEGTKLFIKAVGKGTATITIAADDQSGKKAGTNFKVRVNESPVSLGIPDQSEQLGSGDVILSLGSFFTDSENDLMTYEVAIDDPSIATFTLMGDQLVLTPAVVGHAQVTVKASDGRGGSANQSFQLVVSAGPNQNPVVNQKPGNQTLTVGDADYILDLSPVFLDSNSNPLTISAESSDPSIATVSVNGNQTTVHAVSSGTASIQLKAANGLGGEVKTNFDITVNDITVNEPPASMGIPDQTKQINSGDIQLSLNDFFTDHEKDSLSYSIDISDSSVATAVLNGDTLSITPLKIGSTSVSVKASDGHGGSTSRSFQMEVTAVPNQNPVIDQQPGNQTLILGNSDYTLDLSSVFHDPDGDSVDVSAESSDSLVAAISVNGNIATVHAVSPGTATITLKAEDGRGGEVATNFDVSVNESPISTGIPDQMKEINTGDIQLSLNDFFSSPDNDVLTYDVHSVSEPTVVTAAVYGDMLTLTPLMIGSTLVSIKATDGRGGEVIETFKTTVTAGPPQNQNPVETKPADQSLTVGDAVYSLDLDSVFTDPDGDTLTFKATSFVPSVASAEITGDQLKIQALSAGTTSIEIKATDGRGGETSTTFQVNVQSSGSSNPSSNQRPQVEAAIYEQVLTAGVTNARSYDLSQLFSDADGDALTFTSTVESSGVANAEVNGSTLTLTPGNQAGSTKVTITADDGHGGTATYNFQVTNAPLTTNGIVQIRTKQGVKDPITYDMSTVFPGETSFKVYSGTADSTFTGPIPLNGTVWTWNGDISQYYWVIGANGSATVFQVIANPQGPEDLFFSQYLSLDKTRTAIELFYNPVGDTSKPIENAGYSLEIHQYNLATNTPKVWSQPINSFWKGMPYIYIDSIFYDFFDIVPAAYYNEEIMLSESDKNVTTGYVLKKNGVTIDVLGDPDGKTQFMPNNGTIIRKSGIKSGSSSYNLPGEWNSYPNGTLQYFGHHTP</sequence>
<evidence type="ECO:0000256" key="1">
    <source>
        <dbReference type="SAM" id="MobiDB-lite"/>
    </source>
</evidence>
<dbReference type="SMART" id="SM00635">
    <property type="entry name" value="BID_2"/>
    <property type="match status" value="6"/>
</dbReference>